<dbReference type="AlphaFoldDB" id="A0A6J0LPX4"/>
<dbReference type="SUPFAM" id="SSF56672">
    <property type="entry name" value="DNA/RNA polymerases"/>
    <property type="match status" value="1"/>
</dbReference>
<feature type="domain" description="Reverse transcriptase" evidence="1">
    <location>
        <begin position="347"/>
        <end position="564"/>
    </location>
</feature>
<dbReference type="RefSeq" id="XP_018461416.2">
    <property type="nucleotide sequence ID" value="XM_018605914.2"/>
</dbReference>
<dbReference type="PANTHER" id="PTHR33116">
    <property type="entry name" value="REVERSE TRANSCRIPTASE ZINC-BINDING DOMAIN-CONTAINING PROTEIN-RELATED-RELATED"/>
    <property type="match status" value="1"/>
</dbReference>
<dbReference type="OrthoDB" id="1112405at2759"/>
<dbReference type="InterPro" id="IPR000477">
    <property type="entry name" value="RT_dom"/>
</dbReference>
<dbReference type="Pfam" id="PF00078">
    <property type="entry name" value="RVT_1"/>
    <property type="match status" value="2"/>
</dbReference>
<dbReference type="PANTHER" id="PTHR33116:SF80">
    <property type="entry name" value="REVERSE TRANSCRIPTASE ZINC-BINDING DOMAIN-CONTAINING PROTEIN"/>
    <property type="match status" value="1"/>
</dbReference>
<dbReference type="KEGG" id="rsz:108832424"/>
<protein>
    <submittedName>
        <fullName evidence="3">Uncharacterized protein LOC108832424</fullName>
    </submittedName>
</protein>
<evidence type="ECO:0000313" key="2">
    <source>
        <dbReference type="Proteomes" id="UP000504610"/>
    </source>
</evidence>
<dbReference type="GeneID" id="108832424"/>
<sequence>MTNYEYSQGGRIWLLWRDSVRMTPVYKSDQFITCSVGLQNEEEFFCTFIYASNAVEERKLLWEDLYDHHSSPMFKDKAWVLMGDYMGYQGPLYMWCNKREEGLICKKLERVLMNGVALNRFPNGFATFEPGGCSDHLRCKIQLLPPVEKIRKPFKYVNVIGSLPNFIPMLREYWESTELGREKLGNLTKRAQEAYDILCEKQKNTMAQATDVSVHEEAEAYEKWMYVAGLEEDHLKKKAKLHWLEVGYLNNKTFHSSIRARKAQNAIREIRCSNGRRVVTHGEIKEEAEKHFSEFLNQCPVDYQGATVEELKELLQYRCSDEDGRLLDAEVIVWPVVGHDFIVAVQSVFRFSFLPKGVNSTILALVPKKEDSLEMNDFRPIACCNVLYKVVSKILANRLKRILPKIIAENQSAFIEGRLLMENVLLASELVKDYHKDLGSPRGVMKIDISKAFDSVQWDFVLKSLEALGIPEKFIDSAAAARAFKYHPRCKSLALTHLCFADDLMVFVEGSKESVQGALSVFDEFAKWSGLKISIEKSTLYLSGVSELEKSRILSNFPFTRVYLLPSECIKEIERVCGAFLWSGPELKATGAKVAWSGVCGEKEEGGLGIRELNIVNKVNILKIIWRFLSGSSLWGKWVKSNLLKQKNFWEIKEETQSGKGILINLLGERDIVDMGIKREATVEEALMRDKRRRSYRLRVLNEVETEMEVQRKKLRVDAEDVWEYLTKGILLSDYTNVWANILEVISDESMEEKKRFCLRYALQSALHVIWRERNTIKHEEKPMPVGAVMKMVEKCVRNKLSVMKSKGAKGWENGLQFWFSTRL</sequence>
<dbReference type="PROSITE" id="PS50878">
    <property type="entry name" value="RT_POL"/>
    <property type="match status" value="1"/>
</dbReference>
<dbReference type="CDD" id="cd01650">
    <property type="entry name" value="RT_nLTR_like"/>
    <property type="match status" value="1"/>
</dbReference>
<reference evidence="3" key="1">
    <citation type="submission" date="2025-08" db="UniProtKB">
        <authorList>
            <consortium name="RefSeq"/>
        </authorList>
    </citation>
    <scope>IDENTIFICATION</scope>
    <source>
        <tissue evidence="3">Leaf</tissue>
    </source>
</reference>
<gene>
    <name evidence="3" type="primary">LOC108832424</name>
</gene>
<keyword evidence="2" id="KW-1185">Reference proteome</keyword>
<proteinExistence type="predicted"/>
<organism evidence="2 3">
    <name type="scientific">Raphanus sativus</name>
    <name type="common">Radish</name>
    <name type="synonym">Raphanus raphanistrum var. sativus</name>
    <dbReference type="NCBI Taxonomy" id="3726"/>
    <lineage>
        <taxon>Eukaryota</taxon>
        <taxon>Viridiplantae</taxon>
        <taxon>Streptophyta</taxon>
        <taxon>Embryophyta</taxon>
        <taxon>Tracheophyta</taxon>
        <taxon>Spermatophyta</taxon>
        <taxon>Magnoliopsida</taxon>
        <taxon>eudicotyledons</taxon>
        <taxon>Gunneridae</taxon>
        <taxon>Pentapetalae</taxon>
        <taxon>rosids</taxon>
        <taxon>malvids</taxon>
        <taxon>Brassicales</taxon>
        <taxon>Brassicaceae</taxon>
        <taxon>Brassiceae</taxon>
        <taxon>Raphanus</taxon>
    </lineage>
</organism>
<evidence type="ECO:0000259" key="1">
    <source>
        <dbReference type="PROSITE" id="PS50878"/>
    </source>
</evidence>
<evidence type="ECO:0000313" key="3">
    <source>
        <dbReference type="RefSeq" id="XP_018461416.2"/>
    </source>
</evidence>
<accession>A0A6J0LPX4</accession>
<dbReference type="Proteomes" id="UP000504610">
    <property type="component" value="Unplaced"/>
</dbReference>
<dbReference type="InterPro" id="IPR043502">
    <property type="entry name" value="DNA/RNA_pol_sf"/>
</dbReference>
<name>A0A6J0LPX4_RAPSA</name>